<dbReference type="AlphaFoldDB" id="T1KEP6"/>
<evidence type="ECO:0000313" key="5">
    <source>
        <dbReference type="EnsemblMetazoa" id="tetur10g00280.1"/>
    </source>
</evidence>
<accession>T1KEP6</accession>
<keyword evidence="2 4" id="KW-1133">Transmembrane helix</keyword>
<keyword evidence="3 4" id="KW-0472">Membrane</keyword>
<dbReference type="Gene3D" id="1.20.1250.20">
    <property type="entry name" value="MFS general substrate transporter like domains"/>
    <property type="match status" value="1"/>
</dbReference>
<dbReference type="PANTHER" id="PTHR23121:SF9">
    <property type="entry name" value="SODIUM-DEPENDENT GLUCOSE TRANSPORTER 1"/>
    <property type="match status" value="1"/>
</dbReference>
<dbReference type="PANTHER" id="PTHR23121">
    <property type="entry name" value="SODIUM-DEPENDENT GLUCOSE TRANSPORTER 1"/>
    <property type="match status" value="1"/>
</dbReference>
<keyword evidence="6" id="KW-1185">Reference proteome</keyword>
<evidence type="ECO:0000256" key="1">
    <source>
        <dbReference type="ARBA" id="ARBA00022692"/>
    </source>
</evidence>
<proteinExistence type="predicted"/>
<protein>
    <recommendedName>
        <fullName evidence="7">Major facilitator superfamily (MFS) profile domain-containing protein</fullName>
    </recommendedName>
</protein>
<dbReference type="HOGENOM" id="CLU_1878047_0_0_1"/>
<dbReference type="InterPro" id="IPR036259">
    <property type="entry name" value="MFS_trans_sf"/>
</dbReference>
<sequence length="136" mass="14887">MKVARFICDNKFRIFKSFLIYFTFACVGSSTTLLGSSLLDLQISLDVDFAKVSYLIPVRSAGHIVGSDFTGVIGQKFNRSLVLCVCNLISGIFLGAATNFKQFEYVACFLFIAGIGHGIAEVLGERVPSEERRIGC</sequence>
<feature type="transmembrane region" description="Helical" evidence="4">
    <location>
        <begin position="12"/>
        <end position="34"/>
    </location>
</feature>
<evidence type="ECO:0000256" key="2">
    <source>
        <dbReference type="ARBA" id="ARBA00022989"/>
    </source>
</evidence>
<evidence type="ECO:0008006" key="7">
    <source>
        <dbReference type="Google" id="ProtNLM"/>
    </source>
</evidence>
<dbReference type="SUPFAM" id="SSF103473">
    <property type="entry name" value="MFS general substrate transporter"/>
    <property type="match status" value="1"/>
</dbReference>
<evidence type="ECO:0000256" key="4">
    <source>
        <dbReference type="SAM" id="Phobius"/>
    </source>
</evidence>
<dbReference type="Proteomes" id="UP000015104">
    <property type="component" value="Unassembled WGS sequence"/>
</dbReference>
<reference evidence="5" key="2">
    <citation type="submission" date="2015-06" db="UniProtKB">
        <authorList>
            <consortium name="EnsemblMetazoa"/>
        </authorList>
    </citation>
    <scope>IDENTIFICATION</scope>
</reference>
<keyword evidence="1 4" id="KW-0812">Transmembrane</keyword>
<evidence type="ECO:0000313" key="6">
    <source>
        <dbReference type="Proteomes" id="UP000015104"/>
    </source>
</evidence>
<dbReference type="EMBL" id="CAEY01000028">
    <property type="status" value="NOT_ANNOTATED_CDS"/>
    <property type="molecule type" value="Genomic_DNA"/>
</dbReference>
<evidence type="ECO:0000256" key="3">
    <source>
        <dbReference type="ARBA" id="ARBA00023136"/>
    </source>
</evidence>
<dbReference type="EnsemblMetazoa" id="tetur10g00280.1">
    <property type="protein sequence ID" value="tetur10g00280.1"/>
    <property type="gene ID" value="tetur10g00280"/>
</dbReference>
<feature type="transmembrane region" description="Helical" evidence="4">
    <location>
        <begin position="103"/>
        <end position="123"/>
    </location>
</feature>
<organism evidence="5 6">
    <name type="scientific">Tetranychus urticae</name>
    <name type="common">Two-spotted spider mite</name>
    <dbReference type="NCBI Taxonomy" id="32264"/>
    <lineage>
        <taxon>Eukaryota</taxon>
        <taxon>Metazoa</taxon>
        <taxon>Ecdysozoa</taxon>
        <taxon>Arthropoda</taxon>
        <taxon>Chelicerata</taxon>
        <taxon>Arachnida</taxon>
        <taxon>Acari</taxon>
        <taxon>Acariformes</taxon>
        <taxon>Trombidiformes</taxon>
        <taxon>Prostigmata</taxon>
        <taxon>Eleutherengona</taxon>
        <taxon>Raphignathae</taxon>
        <taxon>Tetranychoidea</taxon>
        <taxon>Tetranychidae</taxon>
        <taxon>Tetranychus</taxon>
    </lineage>
</organism>
<reference evidence="6" key="1">
    <citation type="submission" date="2011-08" db="EMBL/GenBank/DDBJ databases">
        <authorList>
            <person name="Rombauts S."/>
        </authorList>
    </citation>
    <scope>NUCLEOTIDE SEQUENCE</scope>
    <source>
        <strain evidence="6">London</strain>
    </source>
</reference>
<name>T1KEP6_TETUR</name>